<dbReference type="OMA" id="WHELQYL"/>
<dbReference type="EMBL" id="MNAD01000232">
    <property type="protein sequence ID" value="OJT14857.1"/>
    <property type="molecule type" value="Genomic_DNA"/>
</dbReference>
<evidence type="ECO:0000313" key="3">
    <source>
        <dbReference type="Proteomes" id="UP000184267"/>
    </source>
</evidence>
<name>A0A1M2W4S2_TRAPU</name>
<evidence type="ECO:0000313" key="2">
    <source>
        <dbReference type="EMBL" id="OJT14857.1"/>
    </source>
</evidence>
<dbReference type="OrthoDB" id="2731825at2759"/>
<evidence type="ECO:0000256" key="1">
    <source>
        <dbReference type="SAM" id="MobiDB-lite"/>
    </source>
</evidence>
<dbReference type="AlphaFoldDB" id="A0A1M2W4S2"/>
<reference evidence="2 3" key="1">
    <citation type="submission" date="2016-10" db="EMBL/GenBank/DDBJ databases">
        <title>Genome sequence of the basidiomycete white-rot fungus Trametes pubescens.</title>
        <authorList>
            <person name="Makela M.R."/>
            <person name="Granchi Z."/>
            <person name="Peng M."/>
            <person name="De Vries R.P."/>
            <person name="Grigoriev I."/>
            <person name="Riley R."/>
            <person name="Hilden K."/>
        </authorList>
    </citation>
    <scope>NUCLEOTIDE SEQUENCE [LARGE SCALE GENOMIC DNA]</scope>
    <source>
        <strain evidence="2 3">FBCC735</strain>
    </source>
</reference>
<comment type="caution">
    <text evidence="2">The sequence shown here is derived from an EMBL/GenBank/DDBJ whole genome shotgun (WGS) entry which is preliminary data.</text>
</comment>
<feature type="region of interest" description="Disordered" evidence="1">
    <location>
        <begin position="168"/>
        <end position="321"/>
    </location>
</feature>
<feature type="compositionally biased region" description="Acidic residues" evidence="1">
    <location>
        <begin position="232"/>
        <end position="241"/>
    </location>
</feature>
<keyword evidence="3" id="KW-1185">Reference proteome</keyword>
<dbReference type="STRING" id="154538.A0A1M2W4S2"/>
<protein>
    <submittedName>
        <fullName evidence="2">Uncharacterized protein</fullName>
    </submittedName>
</protein>
<accession>A0A1M2W4S2</accession>
<feature type="compositionally biased region" description="Polar residues" evidence="1">
    <location>
        <begin position="281"/>
        <end position="316"/>
    </location>
</feature>
<sequence length="512" mass="56923">MRITNHLAVPNVGSPVYVVLGRLEHEPGVYQPRYELIDDILSLPLTIRISVSPNDVACSIFYDLLPIVVVCRTAKEAFQVDLLNNEVFAQIQNPEDAREIVAALENSKSVHATFPNGQKLYAVRYGSETGVYGLEWEKVFPFTKGTGALQKGHSTLLEALIFMLQKKRPKKQAGKQSEEEGHPASTRTQAMSRVASKQPARDDYEEEEEEPYPARSRQQMSRAASAQPVREDSEEEEEEDPYPAPSRQRMSRTGSRAGSPSKRETSPAGFRSASPVKRETLSSLASPQRQRAFHNATTPVKHSQVQPRSPSPSKGVSSHGVEAISRTASLPPMYLYPNRFPTVSISSGLRPSAARPQSNVHFSDPVIPMHAPMSASARGPTSSSARYEREIDDTFVDDLADLNLDTTHGRRQGHSALTLGLVRQLVRPPSEMLSDPDTYLPVLDMGPDFDLWSSNRNLEPADVVRYLQAFLWSPHLSDFVRMLGRPGPAELRPVDAEYVWNLLTGWFVDDAQ</sequence>
<dbReference type="Proteomes" id="UP000184267">
    <property type="component" value="Unassembled WGS sequence"/>
</dbReference>
<gene>
    <name evidence="2" type="ORF">TRAPUB_8584</name>
</gene>
<organism evidence="2 3">
    <name type="scientific">Trametes pubescens</name>
    <name type="common">White-rot fungus</name>
    <dbReference type="NCBI Taxonomy" id="154538"/>
    <lineage>
        <taxon>Eukaryota</taxon>
        <taxon>Fungi</taxon>
        <taxon>Dikarya</taxon>
        <taxon>Basidiomycota</taxon>
        <taxon>Agaricomycotina</taxon>
        <taxon>Agaricomycetes</taxon>
        <taxon>Polyporales</taxon>
        <taxon>Polyporaceae</taxon>
        <taxon>Trametes</taxon>
    </lineage>
</organism>
<proteinExistence type="predicted"/>